<feature type="transmembrane region" description="Helical" evidence="7">
    <location>
        <begin position="74"/>
        <end position="92"/>
    </location>
</feature>
<evidence type="ECO:0000256" key="6">
    <source>
        <dbReference type="ARBA" id="ARBA00023136"/>
    </source>
</evidence>
<evidence type="ECO:0000256" key="7">
    <source>
        <dbReference type="RuleBase" id="RU369079"/>
    </source>
</evidence>
<evidence type="ECO:0000313" key="9">
    <source>
        <dbReference type="EMBL" id="RCW76410.1"/>
    </source>
</evidence>
<keyword evidence="7" id="KW-0813">Transport</keyword>
<keyword evidence="6 7" id="KW-0472">Membrane</keyword>
<comment type="subunit">
    <text evidence="7">The complex comprises the extracytoplasmic solute receptor protein and the two transmembrane proteins.</text>
</comment>
<dbReference type="Proteomes" id="UP000252884">
    <property type="component" value="Unassembled WGS sequence"/>
</dbReference>
<keyword evidence="10" id="KW-1185">Reference proteome</keyword>
<comment type="caution">
    <text evidence="9">The sequence shown here is derived from an EMBL/GenBank/DDBJ whole genome shotgun (WGS) entry which is preliminary data.</text>
</comment>
<comment type="similarity">
    <text evidence="7">Belongs to the TRAP transporter large permease family.</text>
</comment>
<organism evidence="9 10">
    <name type="scientific">Pseudorhodoferax soli</name>
    <dbReference type="NCBI Taxonomy" id="545864"/>
    <lineage>
        <taxon>Bacteria</taxon>
        <taxon>Pseudomonadati</taxon>
        <taxon>Pseudomonadota</taxon>
        <taxon>Betaproteobacteria</taxon>
        <taxon>Burkholderiales</taxon>
        <taxon>Comamonadaceae</taxon>
    </lineage>
</organism>
<dbReference type="EMBL" id="QPJK01000001">
    <property type="protein sequence ID" value="RCW76410.1"/>
    <property type="molecule type" value="Genomic_DNA"/>
</dbReference>
<feature type="transmembrane region" description="Helical" evidence="7">
    <location>
        <begin position="396"/>
        <end position="420"/>
    </location>
</feature>
<feature type="transmembrane region" description="Helical" evidence="7">
    <location>
        <begin position="271"/>
        <end position="292"/>
    </location>
</feature>
<keyword evidence="4 7" id="KW-0812">Transmembrane</keyword>
<dbReference type="OrthoDB" id="9777699at2"/>
<feature type="transmembrane region" description="Helical" evidence="7">
    <location>
        <begin position="131"/>
        <end position="154"/>
    </location>
</feature>
<evidence type="ECO:0000259" key="8">
    <source>
        <dbReference type="Pfam" id="PF06808"/>
    </source>
</evidence>
<dbReference type="PANTHER" id="PTHR33362:SF3">
    <property type="entry name" value="SIALIC ACID TRAP TRANSPORTER PERMEASE PROTEIN SIAT"/>
    <property type="match status" value="1"/>
</dbReference>
<evidence type="ECO:0000256" key="2">
    <source>
        <dbReference type="ARBA" id="ARBA00022475"/>
    </source>
</evidence>
<keyword evidence="3 7" id="KW-0997">Cell inner membrane</keyword>
<feature type="transmembrane region" description="Helical" evidence="7">
    <location>
        <begin position="7"/>
        <end position="29"/>
    </location>
</feature>
<gene>
    <name evidence="9" type="ORF">DES41_1011016</name>
</gene>
<evidence type="ECO:0000256" key="4">
    <source>
        <dbReference type="ARBA" id="ARBA00022692"/>
    </source>
</evidence>
<feature type="transmembrane region" description="Helical" evidence="7">
    <location>
        <begin position="49"/>
        <end position="65"/>
    </location>
</feature>
<keyword evidence="5 7" id="KW-1133">Transmembrane helix</keyword>
<feature type="transmembrane region" description="Helical" evidence="7">
    <location>
        <begin position="333"/>
        <end position="351"/>
    </location>
</feature>
<evidence type="ECO:0000256" key="1">
    <source>
        <dbReference type="ARBA" id="ARBA00004429"/>
    </source>
</evidence>
<dbReference type="InterPro" id="IPR004681">
    <property type="entry name" value="TRAP_DctM"/>
</dbReference>
<keyword evidence="2" id="KW-1003">Cell membrane</keyword>
<name>A0A368Y814_9BURK</name>
<dbReference type="GO" id="GO:0005886">
    <property type="term" value="C:plasma membrane"/>
    <property type="evidence" value="ECO:0007669"/>
    <property type="project" value="UniProtKB-SubCell"/>
</dbReference>
<dbReference type="PIRSF" id="PIRSF006066">
    <property type="entry name" value="HI0050"/>
    <property type="match status" value="1"/>
</dbReference>
<dbReference type="RefSeq" id="WP_114466473.1">
    <property type="nucleotide sequence ID" value="NZ_QPJK01000001.1"/>
</dbReference>
<reference evidence="9 10" key="1">
    <citation type="submission" date="2018-07" db="EMBL/GenBank/DDBJ databases">
        <title>Genomic Encyclopedia of Type Strains, Phase IV (KMG-IV): sequencing the most valuable type-strain genomes for metagenomic binning, comparative biology and taxonomic classification.</title>
        <authorList>
            <person name="Goeker M."/>
        </authorList>
    </citation>
    <scope>NUCLEOTIDE SEQUENCE [LARGE SCALE GENOMIC DNA]</scope>
    <source>
        <strain evidence="9 10">DSM 21634</strain>
    </source>
</reference>
<feature type="domain" description="TRAP C4-dicarboxylate transport system permease DctM subunit" evidence="8">
    <location>
        <begin position="4"/>
        <end position="416"/>
    </location>
</feature>
<evidence type="ECO:0000313" key="10">
    <source>
        <dbReference type="Proteomes" id="UP000252884"/>
    </source>
</evidence>
<evidence type="ECO:0000256" key="5">
    <source>
        <dbReference type="ARBA" id="ARBA00022989"/>
    </source>
</evidence>
<accession>A0A368Y814</accession>
<dbReference type="Pfam" id="PF06808">
    <property type="entry name" value="DctM"/>
    <property type="match status" value="1"/>
</dbReference>
<sequence>MLIFGSMAITLALSIPIFAVMGICAILALHNVKMDLITVPQNVFEALDSFALLAVPFYVLAGNLMKSGGISRRLIALAIALVGWIRGGVGAASVLTCMFFSTMSGSSSATTAAVGGTMIPAMEDKGYPKPFAAALVAVGGELGAIIPPSLPMVIYGLVANVSIGSLFIAGILPGIFVGLTLMLAVCAMAKLKNFDEVKRVSPREWLHGLGKAGGEAALALLMPVIILGGIYSGVFTATEASVVAVVYGLVIGAFVYKEIRPKDLVAIFNESAVMTGMVMLIVGFAALFGYALTVNRVPHYLGELIGHIASGPIVFLLLVNVTLFVIGTFMEALATILILGPILAPIAQTYGIDPVHFGIVMIINVATGMVTPPVAVNLTIASQISGVSMDAMTRPLLVFLTVLTLDALVISFVPALSLGLL</sequence>
<feature type="transmembrane region" description="Helical" evidence="7">
    <location>
        <begin position="304"/>
        <end position="326"/>
    </location>
</feature>
<protein>
    <recommendedName>
        <fullName evidence="7">TRAP transporter large permease protein</fullName>
    </recommendedName>
</protein>
<dbReference type="NCBIfam" id="TIGR00786">
    <property type="entry name" value="dctM"/>
    <property type="match status" value="1"/>
</dbReference>
<dbReference type="AlphaFoldDB" id="A0A368Y814"/>
<dbReference type="GO" id="GO:0022857">
    <property type="term" value="F:transmembrane transporter activity"/>
    <property type="evidence" value="ECO:0007669"/>
    <property type="project" value="UniProtKB-UniRule"/>
</dbReference>
<comment type="subcellular location">
    <subcellularLocation>
        <location evidence="1 7">Cell inner membrane</location>
        <topology evidence="1 7">Multi-pass membrane protein</topology>
    </subcellularLocation>
</comment>
<feature type="transmembrane region" description="Helical" evidence="7">
    <location>
        <begin position="166"/>
        <end position="191"/>
    </location>
</feature>
<feature type="transmembrane region" description="Helical" evidence="7">
    <location>
        <begin position="357"/>
        <end position="376"/>
    </location>
</feature>
<feature type="transmembrane region" description="Helical" evidence="7">
    <location>
        <begin position="240"/>
        <end position="259"/>
    </location>
</feature>
<dbReference type="InterPro" id="IPR010656">
    <property type="entry name" value="DctM"/>
</dbReference>
<dbReference type="PANTHER" id="PTHR33362">
    <property type="entry name" value="SIALIC ACID TRAP TRANSPORTER PERMEASE PROTEIN SIAT-RELATED"/>
    <property type="match status" value="1"/>
</dbReference>
<proteinExistence type="inferred from homology"/>
<comment type="function">
    <text evidence="7">Part of the tripartite ATP-independent periplasmic (TRAP) transport system.</text>
</comment>
<evidence type="ECO:0000256" key="3">
    <source>
        <dbReference type="ARBA" id="ARBA00022519"/>
    </source>
</evidence>